<evidence type="ECO:0000313" key="2">
    <source>
        <dbReference type="EMBL" id="KAG0514556.1"/>
    </source>
</evidence>
<proteinExistence type="predicted"/>
<gene>
    <name evidence="2" type="ORF">BDA96_10G202400</name>
</gene>
<name>A0A921U1I1_SORBI</name>
<accession>A0A921U1I1</accession>
<sequence>MNHLSHIHSHPTARNTWIKLITHPLHPRPSPLPPLHAPVPDKSRLDSLPRASLGASTLSRRDGTPPTCLDTRQDAHPLLTNAARMPRPASAAARMPRPTSAAARTPWPASGTARMRDRRRQDATARERAGARTRARRRLQGSAQPPPCRVPTLES</sequence>
<feature type="compositionally biased region" description="Basic and acidic residues" evidence="1">
    <location>
        <begin position="119"/>
        <end position="130"/>
    </location>
</feature>
<feature type="region of interest" description="Disordered" evidence="1">
    <location>
        <begin position="28"/>
        <end position="155"/>
    </location>
</feature>
<evidence type="ECO:0000256" key="1">
    <source>
        <dbReference type="SAM" id="MobiDB-lite"/>
    </source>
</evidence>
<dbReference type="EMBL" id="CM027689">
    <property type="protein sequence ID" value="KAG0514556.1"/>
    <property type="molecule type" value="Genomic_DNA"/>
</dbReference>
<comment type="caution">
    <text evidence="2">The sequence shown here is derived from an EMBL/GenBank/DDBJ whole genome shotgun (WGS) entry which is preliminary data.</text>
</comment>
<dbReference type="Proteomes" id="UP000807115">
    <property type="component" value="Chromosome 10"/>
</dbReference>
<feature type="compositionally biased region" description="Low complexity" evidence="1">
    <location>
        <begin position="82"/>
        <end position="106"/>
    </location>
</feature>
<dbReference type="AlphaFoldDB" id="A0A921U1I1"/>
<reference evidence="2" key="2">
    <citation type="submission" date="2020-10" db="EMBL/GenBank/DDBJ databases">
        <authorList>
            <person name="Cooper E.A."/>
            <person name="Brenton Z.W."/>
            <person name="Flinn B.S."/>
            <person name="Jenkins J."/>
            <person name="Shu S."/>
            <person name="Flowers D."/>
            <person name="Luo F."/>
            <person name="Wang Y."/>
            <person name="Xia P."/>
            <person name="Barry K."/>
            <person name="Daum C."/>
            <person name="Lipzen A."/>
            <person name="Yoshinaga Y."/>
            <person name="Schmutz J."/>
            <person name="Saski C."/>
            <person name="Vermerris W."/>
            <person name="Kresovich S."/>
        </authorList>
    </citation>
    <scope>NUCLEOTIDE SEQUENCE</scope>
</reference>
<feature type="compositionally biased region" description="Pro residues" evidence="1">
    <location>
        <begin position="28"/>
        <end position="37"/>
    </location>
</feature>
<evidence type="ECO:0000313" key="3">
    <source>
        <dbReference type="Proteomes" id="UP000807115"/>
    </source>
</evidence>
<organism evidence="2 3">
    <name type="scientific">Sorghum bicolor</name>
    <name type="common">Sorghum</name>
    <name type="synonym">Sorghum vulgare</name>
    <dbReference type="NCBI Taxonomy" id="4558"/>
    <lineage>
        <taxon>Eukaryota</taxon>
        <taxon>Viridiplantae</taxon>
        <taxon>Streptophyta</taxon>
        <taxon>Embryophyta</taxon>
        <taxon>Tracheophyta</taxon>
        <taxon>Spermatophyta</taxon>
        <taxon>Magnoliopsida</taxon>
        <taxon>Liliopsida</taxon>
        <taxon>Poales</taxon>
        <taxon>Poaceae</taxon>
        <taxon>PACMAD clade</taxon>
        <taxon>Panicoideae</taxon>
        <taxon>Andropogonodae</taxon>
        <taxon>Andropogoneae</taxon>
        <taxon>Sorghinae</taxon>
        <taxon>Sorghum</taxon>
    </lineage>
</organism>
<reference evidence="2" key="1">
    <citation type="journal article" date="2019" name="BMC Genomics">
        <title>A new reference genome for Sorghum bicolor reveals high levels of sequence similarity between sweet and grain genotypes: implications for the genetics of sugar metabolism.</title>
        <authorList>
            <person name="Cooper E.A."/>
            <person name="Brenton Z.W."/>
            <person name="Flinn B.S."/>
            <person name="Jenkins J."/>
            <person name="Shu S."/>
            <person name="Flowers D."/>
            <person name="Luo F."/>
            <person name="Wang Y."/>
            <person name="Xia P."/>
            <person name="Barry K."/>
            <person name="Daum C."/>
            <person name="Lipzen A."/>
            <person name="Yoshinaga Y."/>
            <person name="Schmutz J."/>
            <person name="Saski C."/>
            <person name="Vermerris W."/>
            <person name="Kresovich S."/>
        </authorList>
    </citation>
    <scope>NUCLEOTIDE SEQUENCE</scope>
</reference>
<protein>
    <submittedName>
        <fullName evidence="2">Uncharacterized protein</fullName>
    </submittedName>
</protein>